<dbReference type="EMBL" id="AP026073">
    <property type="protein sequence ID" value="BDM69200.1"/>
    <property type="molecule type" value="Genomic_DNA"/>
</dbReference>
<protein>
    <submittedName>
        <fullName evidence="3">Uncharacterized protein</fullName>
    </submittedName>
</protein>
<feature type="transmembrane region" description="Helical" evidence="2">
    <location>
        <begin position="212"/>
        <end position="230"/>
    </location>
</feature>
<keyword evidence="2" id="KW-0472">Membrane</keyword>
<keyword evidence="2" id="KW-1133">Transmembrane helix</keyword>
<feature type="transmembrane region" description="Helical" evidence="2">
    <location>
        <begin position="182"/>
        <end position="206"/>
    </location>
</feature>
<keyword evidence="4" id="KW-1185">Reference proteome</keyword>
<proteinExistence type="predicted"/>
<organism evidence="3 4">
    <name type="scientific">Streptomyces nigrescens</name>
    <dbReference type="NCBI Taxonomy" id="1920"/>
    <lineage>
        <taxon>Bacteria</taxon>
        <taxon>Bacillati</taxon>
        <taxon>Actinomycetota</taxon>
        <taxon>Actinomycetes</taxon>
        <taxon>Kitasatosporales</taxon>
        <taxon>Streptomycetaceae</taxon>
        <taxon>Streptomyces</taxon>
    </lineage>
</organism>
<keyword evidence="2" id="KW-0812">Transmembrane</keyword>
<evidence type="ECO:0000256" key="1">
    <source>
        <dbReference type="SAM" id="Coils"/>
    </source>
</evidence>
<reference evidence="3" key="1">
    <citation type="submission" date="2022-06" db="EMBL/GenBank/DDBJ databases">
        <title>Complete genome sequence of Streptomyces nigrescens HEK616.</title>
        <authorList>
            <person name="Asamizu S."/>
            <person name="Onaka H."/>
        </authorList>
    </citation>
    <scope>NUCLEOTIDE SEQUENCE</scope>
    <source>
        <strain evidence="3">HEK616</strain>
    </source>
</reference>
<evidence type="ECO:0000256" key="2">
    <source>
        <dbReference type="SAM" id="Phobius"/>
    </source>
</evidence>
<evidence type="ECO:0000313" key="3">
    <source>
        <dbReference type="EMBL" id="BDM69200.1"/>
    </source>
</evidence>
<accession>A0ABM7ZS78</accession>
<name>A0ABM7ZS78_STRNI</name>
<keyword evidence="1" id="KW-0175">Coiled coil</keyword>
<dbReference type="RefSeq" id="WP_261953128.1">
    <property type="nucleotide sequence ID" value="NZ_AP026073.1"/>
</dbReference>
<evidence type="ECO:0000313" key="4">
    <source>
        <dbReference type="Proteomes" id="UP001059597"/>
    </source>
</evidence>
<sequence length="267" mass="29327">MRNPIVEQPDVMGAIRPVYLGLLAAQEIVKGDTSRLSLEELEDTIDRLNSAIANPDQFPRVNLSVNSGRVQAALATGNEPGQFGILPILLEQKRAVLARIRELRGKEQIESLQDLIEQVSDPDVKKALKQQLQELERASEELRSQARELALAQAGASEDQERSLRLLKVEVMERRWAVWQKFLARESIATLVGAILLIALTALMGVAMFLKVAPMEVLSNSFLMILGYFFGQATGQRMGTAAEAPADLPVTVNRSSTSPLAAGDDVW</sequence>
<feature type="coiled-coil region" evidence="1">
    <location>
        <begin position="125"/>
        <end position="155"/>
    </location>
</feature>
<gene>
    <name evidence="3" type="ORF">HEK616_26870</name>
</gene>
<dbReference type="Proteomes" id="UP001059597">
    <property type="component" value="Chromosome"/>
</dbReference>